<keyword evidence="5" id="KW-0812">Transmembrane</keyword>
<feature type="region of interest" description="Disordered" evidence="4">
    <location>
        <begin position="51"/>
        <end position="79"/>
    </location>
</feature>
<keyword evidence="2" id="KW-0677">Repeat</keyword>
<keyword evidence="1 3" id="KW-0853">WD repeat</keyword>
<dbReference type="EMBL" id="BOOP01000004">
    <property type="protein sequence ID" value="GII36318.1"/>
    <property type="molecule type" value="Genomic_DNA"/>
</dbReference>
<evidence type="ECO:0000256" key="1">
    <source>
        <dbReference type="ARBA" id="ARBA00022574"/>
    </source>
</evidence>
<evidence type="ECO:0000256" key="4">
    <source>
        <dbReference type="SAM" id="MobiDB-lite"/>
    </source>
</evidence>
<protein>
    <recommendedName>
        <fullName evidence="8">WD40 repeat domain-containing protein</fullName>
    </recommendedName>
</protein>
<dbReference type="InterPro" id="IPR036322">
    <property type="entry name" value="WD40_repeat_dom_sf"/>
</dbReference>
<dbReference type="Proteomes" id="UP000622547">
    <property type="component" value="Unassembled WGS sequence"/>
</dbReference>
<dbReference type="Gene3D" id="2.130.10.10">
    <property type="entry name" value="YVTN repeat-like/Quinoprotein amine dehydrogenase"/>
    <property type="match status" value="2"/>
</dbReference>
<dbReference type="InterPro" id="IPR015943">
    <property type="entry name" value="WD40/YVTN_repeat-like_dom_sf"/>
</dbReference>
<accession>A0A8J3XH92</accession>
<evidence type="ECO:0000256" key="5">
    <source>
        <dbReference type="SAM" id="Phobius"/>
    </source>
</evidence>
<feature type="repeat" description="WD" evidence="3">
    <location>
        <begin position="345"/>
        <end position="370"/>
    </location>
</feature>
<dbReference type="PROSITE" id="PS50294">
    <property type="entry name" value="WD_REPEATS_REGION"/>
    <property type="match status" value="2"/>
</dbReference>
<dbReference type="CDD" id="cd00200">
    <property type="entry name" value="WD40"/>
    <property type="match status" value="1"/>
</dbReference>
<dbReference type="PROSITE" id="PS00678">
    <property type="entry name" value="WD_REPEATS_1"/>
    <property type="match status" value="1"/>
</dbReference>
<feature type="compositionally biased region" description="Polar residues" evidence="4">
    <location>
        <begin position="55"/>
        <end position="71"/>
    </location>
</feature>
<name>A0A8J3XH92_9ACTN</name>
<feature type="repeat" description="WD" evidence="3">
    <location>
        <begin position="144"/>
        <end position="175"/>
    </location>
</feature>
<evidence type="ECO:0000256" key="2">
    <source>
        <dbReference type="ARBA" id="ARBA00022737"/>
    </source>
</evidence>
<keyword evidence="7" id="KW-1185">Reference proteome</keyword>
<evidence type="ECO:0008006" key="8">
    <source>
        <dbReference type="Google" id="ProtNLM"/>
    </source>
</evidence>
<evidence type="ECO:0000313" key="7">
    <source>
        <dbReference type="Proteomes" id="UP000622547"/>
    </source>
</evidence>
<keyword evidence="5" id="KW-0472">Membrane</keyword>
<dbReference type="AlphaFoldDB" id="A0A8J3XH92"/>
<dbReference type="InterPro" id="IPR019775">
    <property type="entry name" value="WD40_repeat_CS"/>
</dbReference>
<dbReference type="InterPro" id="IPR001680">
    <property type="entry name" value="WD40_rpt"/>
</dbReference>
<dbReference type="PANTHER" id="PTHR22847:SF637">
    <property type="entry name" value="WD REPEAT DOMAIN 5B"/>
    <property type="match status" value="1"/>
</dbReference>
<feature type="transmembrane region" description="Helical" evidence="5">
    <location>
        <begin position="21"/>
        <end position="43"/>
    </location>
</feature>
<dbReference type="Pfam" id="PF00400">
    <property type="entry name" value="WD40"/>
    <property type="match status" value="4"/>
</dbReference>
<feature type="repeat" description="WD" evidence="3">
    <location>
        <begin position="216"/>
        <end position="257"/>
    </location>
</feature>
<gene>
    <name evidence="6" type="ORF">Pph01_13210</name>
</gene>
<dbReference type="InterPro" id="IPR020472">
    <property type="entry name" value="WD40_PAC1"/>
</dbReference>
<proteinExistence type="predicted"/>
<dbReference type="PANTHER" id="PTHR22847">
    <property type="entry name" value="WD40 REPEAT PROTEIN"/>
    <property type="match status" value="1"/>
</dbReference>
<dbReference type="PRINTS" id="PR00320">
    <property type="entry name" value="GPROTEINBRPT"/>
</dbReference>
<keyword evidence="5" id="KW-1133">Transmembrane helix</keyword>
<organism evidence="6 7">
    <name type="scientific">Planotetraspora phitsanulokensis</name>
    <dbReference type="NCBI Taxonomy" id="575192"/>
    <lineage>
        <taxon>Bacteria</taxon>
        <taxon>Bacillati</taxon>
        <taxon>Actinomycetota</taxon>
        <taxon>Actinomycetes</taxon>
        <taxon>Streptosporangiales</taxon>
        <taxon>Streptosporangiaceae</taxon>
        <taxon>Planotetraspora</taxon>
    </lineage>
</organism>
<sequence length="370" mass="38849">MLGDDDDVAGNDAGRARLRRLTTVLSLLAITITTGVVMLILVVDETRRHPVRAQTAPSSQPRSVASPSRTAPTPEALSAPVTDGLRLKARLSGHWWAVGPLVFSPDSKFLASCSVEVGRVWNAATRRIVKSFRQAGGASAGCPVAYSAEGTTLVLTDHYNTVRLWDVASARTVRTIRVPGNFLSSAVLSPDGRLVATGGRSTRLWDAASGTTIATFPEPKGTVSRVALSPDGKTLASGGGDGAVRLWDVTTRRLTATLPAHAGRDMSTLAFSPDGKSLAVCQKGVVVLWDLTSRKVAATLKSGEWADQLTYSSDGKTLAVVDTGAARLWDVASRRPIATVAGAMSAALSPDGETLATGEHDGSIRLWTIT</sequence>
<evidence type="ECO:0000313" key="6">
    <source>
        <dbReference type="EMBL" id="GII36318.1"/>
    </source>
</evidence>
<reference evidence="6 7" key="1">
    <citation type="submission" date="2021-01" db="EMBL/GenBank/DDBJ databases">
        <title>Whole genome shotgun sequence of Planotetraspora phitsanulokensis NBRC 104273.</title>
        <authorList>
            <person name="Komaki H."/>
            <person name="Tamura T."/>
        </authorList>
    </citation>
    <scope>NUCLEOTIDE SEQUENCE [LARGE SCALE GENOMIC DNA]</scope>
    <source>
        <strain evidence="6 7">NBRC 104273</strain>
    </source>
</reference>
<dbReference type="SUPFAM" id="SSF50978">
    <property type="entry name" value="WD40 repeat-like"/>
    <property type="match status" value="1"/>
</dbReference>
<comment type="caution">
    <text evidence="6">The sequence shown here is derived from an EMBL/GenBank/DDBJ whole genome shotgun (WGS) entry which is preliminary data.</text>
</comment>
<dbReference type="PROSITE" id="PS50082">
    <property type="entry name" value="WD_REPEATS_2"/>
    <property type="match status" value="3"/>
</dbReference>
<dbReference type="SMART" id="SM00320">
    <property type="entry name" value="WD40"/>
    <property type="match status" value="7"/>
</dbReference>
<evidence type="ECO:0000256" key="3">
    <source>
        <dbReference type="PROSITE-ProRule" id="PRU00221"/>
    </source>
</evidence>